<keyword evidence="1" id="KW-0378">Hydrolase</keyword>
<accession>L2GJF1</accession>
<dbReference type="PANTHER" id="PTHR14950">
    <property type="entry name" value="DICER-RELATED"/>
    <property type="match status" value="1"/>
</dbReference>
<dbReference type="CDD" id="cd00593">
    <property type="entry name" value="RIBOc"/>
    <property type="match status" value="2"/>
</dbReference>
<sequence length="1091" mass="124521">MNFVHSSIYKFNTLKKLSQALQNSGKLLTVLSNNDFVTDIIPSIPSSRKIINKSMCVCFVFDFDELFDYSGFSECVFFISQAENANKIPLSDAVTESQFEFCSSLLQKTGILSSDEASVLNRLFTLANFRTYLSIDEAKRLSLILDKSMCDITPFSFLKLKEVSCGNLLLPFICTRQLLDHVLTSIKNALELSNLFIRCVLPTITFSAGGFMSKEVRAEMSFPGLFEDSFVSDFHIAKKEAVCDVSLKCVLNLIKKGILDENLDVISANLLELGTVKQLFIKAYGTNDENEICSIRNEFISLCSVSEDKAIFERNGQIVILKNDSADMANSLFKRKYMINAFEQEKPGITPEENQTVDGNLHSFFHVDSPTAKLERFYRKIPKSLSTQTNILALYIFSNSKTGVLCAESSKESCYLTNDFKEKVRISYKGTRAYSEDEIRLFKLYQIIFFKLHNEVIPSNEQVFKFFYFAVPLDMNDQIDWTYLEKIHNEFLLDHVCNKTSGDTLIWNPFSHEFYLYADMADKSLEDKINGITFLKFFEQKYRVNLAVKQGKMMFKAHLVDKLSALIRKHLNIVCNSTNISRNRDQNENANESSKASLKPPKADVQYSLCNISIQDPTSMLKHSDFYSKIPLSSPKFLGVDSLVISSAECCFVTSVKTSIIQEIEIFKRNYFLLESLFVAHDLRKEYNLSLDLNEIAICFNQFGENPCENYERLEFIGDCVLKFIATNYFYLSGLSMDVIVSVKDHVVSNQSLFKHCLESGIYKFLKINHFTHKMVQAPHIEGVGDFLKYFNAVPIFRSDNYNHGISKNNSASEQTIKQYADMIEALIGAQYLKGGVASSAEFIYRLNILKPLENFMQARCGSMENESLLDTINSSRISMSKQYTAEDIGEIKSRIQKDIATYYSGSLNFARLERITDKQSLFFNQTFKHFEYAGILPESDIKAIEDIVGYQYTNPGNIERALVHPSFTNTLGSTDFQCLELIGDCSLDLFVTTLLYQNSSLNTPFLLHSSKKSYVNNSSLYDFFHKACLDKHVKCDLKQGVRSKAHSDVVEALIGSILVDLQWNYEKLFEVMNRKIKFMLEECKQELNFD</sequence>
<dbReference type="HOGENOM" id="CLU_007990_0_0_1"/>
<dbReference type="GO" id="GO:0006396">
    <property type="term" value="P:RNA processing"/>
    <property type="evidence" value="ECO:0007669"/>
    <property type="project" value="InterPro"/>
</dbReference>
<protein>
    <recommendedName>
        <fullName evidence="2">RNase III domain-containing protein</fullName>
    </recommendedName>
</protein>
<dbReference type="Proteomes" id="UP000011082">
    <property type="component" value="Unassembled WGS sequence"/>
</dbReference>
<evidence type="ECO:0000313" key="4">
    <source>
        <dbReference type="Proteomes" id="UP000011082"/>
    </source>
</evidence>
<dbReference type="Pfam" id="PF00636">
    <property type="entry name" value="Ribonuclease_3"/>
    <property type="match status" value="2"/>
</dbReference>
<dbReference type="InterPro" id="IPR000999">
    <property type="entry name" value="RNase_III_dom"/>
</dbReference>
<name>L2GJF1_VITCO</name>
<dbReference type="AlphaFoldDB" id="L2GJF1"/>
<keyword evidence="4" id="KW-1185">Reference proteome</keyword>
<dbReference type="PANTHER" id="PTHR14950:SF37">
    <property type="entry name" value="ENDORIBONUCLEASE DICER"/>
    <property type="match status" value="1"/>
</dbReference>
<dbReference type="SMART" id="SM00535">
    <property type="entry name" value="RIBOc"/>
    <property type="match status" value="2"/>
</dbReference>
<dbReference type="InParanoid" id="L2GJF1"/>
<dbReference type="InterPro" id="IPR036389">
    <property type="entry name" value="RNase_III_sf"/>
</dbReference>
<dbReference type="Gene3D" id="1.10.1520.10">
    <property type="entry name" value="Ribonuclease III domain"/>
    <property type="match status" value="2"/>
</dbReference>
<dbReference type="GO" id="GO:0004525">
    <property type="term" value="F:ribonuclease III activity"/>
    <property type="evidence" value="ECO:0007669"/>
    <property type="project" value="InterPro"/>
</dbReference>
<dbReference type="OrthoDB" id="416741at2759"/>
<gene>
    <name evidence="3" type="ORF">VICG_01950</name>
</gene>
<dbReference type="SUPFAM" id="SSF69065">
    <property type="entry name" value="RNase III domain-like"/>
    <property type="match status" value="2"/>
</dbReference>
<evidence type="ECO:0000259" key="2">
    <source>
        <dbReference type="PROSITE" id="PS50142"/>
    </source>
</evidence>
<dbReference type="VEuPathDB" id="MicrosporidiaDB:VICG_01950"/>
<organism evidence="3 4">
    <name type="scientific">Vittaforma corneae (strain ATCC 50505)</name>
    <name type="common">Microsporidian parasite</name>
    <name type="synonym">Nosema corneum</name>
    <dbReference type="NCBI Taxonomy" id="993615"/>
    <lineage>
        <taxon>Eukaryota</taxon>
        <taxon>Fungi</taxon>
        <taxon>Fungi incertae sedis</taxon>
        <taxon>Microsporidia</taxon>
        <taxon>Nosematidae</taxon>
        <taxon>Vittaforma</taxon>
    </lineage>
</organism>
<feature type="domain" description="RNase III" evidence="2">
    <location>
        <begin position="942"/>
        <end position="1063"/>
    </location>
</feature>
<dbReference type="RefSeq" id="XP_007605395.1">
    <property type="nucleotide sequence ID" value="XM_007605333.1"/>
</dbReference>
<dbReference type="PROSITE" id="PS50142">
    <property type="entry name" value="RNASE_3_2"/>
    <property type="match status" value="2"/>
</dbReference>
<dbReference type="STRING" id="993615.L2GJF1"/>
<dbReference type="OMA" id="KAMIHPS"/>
<dbReference type="GeneID" id="19882660"/>
<dbReference type="EMBL" id="JH370152">
    <property type="protein sequence ID" value="ELA40991.1"/>
    <property type="molecule type" value="Genomic_DNA"/>
</dbReference>
<feature type="domain" description="RNase III" evidence="2">
    <location>
        <begin position="657"/>
        <end position="836"/>
    </location>
</feature>
<evidence type="ECO:0000313" key="3">
    <source>
        <dbReference type="EMBL" id="ELA40991.1"/>
    </source>
</evidence>
<reference evidence="4" key="1">
    <citation type="submission" date="2011-05" db="EMBL/GenBank/DDBJ databases">
        <title>The genome sequence of Vittaforma corneae strain ATCC 50505.</title>
        <authorList>
            <consortium name="The Broad Institute Genome Sequencing Platform"/>
            <person name="Cuomo C."/>
            <person name="Didier E."/>
            <person name="Bowers L."/>
            <person name="Young S.K."/>
            <person name="Zeng Q."/>
            <person name="Gargeya S."/>
            <person name="Fitzgerald M."/>
            <person name="Haas B."/>
            <person name="Abouelleil A."/>
            <person name="Alvarado L."/>
            <person name="Arachchi H.M."/>
            <person name="Berlin A."/>
            <person name="Chapman S.B."/>
            <person name="Gearin G."/>
            <person name="Goldberg J."/>
            <person name="Griggs A."/>
            <person name="Gujja S."/>
            <person name="Hansen M."/>
            <person name="Heiman D."/>
            <person name="Howarth C."/>
            <person name="Larimer J."/>
            <person name="Lui A."/>
            <person name="MacDonald P.J.P."/>
            <person name="McCowen C."/>
            <person name="Montmayeur A."/>
            <person name="Murphy C."/>
            <person name="Neiman D."/>
            <person name="Pearson M."/>
            <person name="Priest M."/>
            <person name="Roberts A."/>
            <person name="Saif S."/>
            <person name="Shea T."/>
            <person name="Sisk P."/>
            <person name="Stolte C."/>
            <person name="Sykes S."/>
            <person name="Wortman J."/>
            <person name="Nusbaum C."/>
            <person name="Birren B."/>
        </authorList>
    </citation>
    <scope>NUCLEOTIDE SEQUENCE [LARGE SCALE GENOMIC DNA]</scope>
    <source>
        <strain evidence="4">ATCC 50505</strain>
    </source>
</reference>
<proteinExistence type="predicted"/>
<evidence type="ECO:0000256" key="1">
    <source>
        <dbReference type="ARBA" id="ARBA00022801"/>
    </source>
</evidence>